<reference evidence="2" key="1">
    <citation type="journal article" date="2014" name="Front. Microbiol.">
        <title>High frequency of phylogenetically diverse reductive dehalogenase-homologous genes in deep subseafloor sedimentary metagenomes.</title>
        <authorList>
            <person name="Kawai M."/>
            <person name="Futagami T."/>
            <person name="Toyoda A."/>
            <person name="Takaki Y."/>
            <person name="Nishi S."/>
            <person name="Hori S."/>
            <person name="Arai W."/>
            <person name="Tsubouchi T."/>
            <person name="Morono Y."/>
            <person name="Uchiyama I."/>
            <person name="Ito T."/>
            <person name="Fujiyama A."/>
            <person name="Inagaki F."/>
            <person name="Takami H."/>
        </authorList>
    </citation>
    <scope>NUCLEOTIDE SEQUENCE</scope>
    <source>
        <strain evidence="2">Expedition CK06-06</strain>
    </source>
</reference>
<sequence length="257" mass="28464">QNSPLAPLKLLAKKHNFRAATMPGFSPAMVPALRIDYSKVNRRVNRIRDEVTRAQALDIHFTVDEMERYDIHFDLRHREGHASGGRFPQMGVAGNLPSGECYIVPYEGELQDTSQSNGVMPVQLGDEVVLYRIEQNKAVEILSQGAHSDAEAQRIKDEPAYANISELGFGVLKDFGLSPIGVILLDEKLGLHIAFGRSDHFGGAVGVKDFSSPEAVVHIDRIYIPETAPRIHVDAVNLIYPDGSSLELMRNGEYTIF</sequence>
<proteinExistence type="predicted"/>
<evidence type="ECO:0000256" key="1">
    <source>
        <dbReference type="ARBA" id="ARBA00022723"/>
    </source>
</evidence>
<dbReference type="PANTHER" id="PTHR34448:SF1">
    <property type="entry name" value="BLL6088 PROTEIN"/>
    <property type="match status" value="1"/>
</dbReference>
<accession>X1LKV2</accession>
<evidence type="ECO:0000313" key="2">
    <source>
        <dbReference type="EMBL" id="GAI19982.1"/>
    </source>
</evidence>
<feature type="non-terminal residue" evidence="2">
    <location>
        <position position="1"/>
    </location>
</feature>
<dbReference type="GO" id="GO:0046872">
    <property type="term" value="F:metal ion binding"/>
    <property type="evidence" value="ECO:0007669"/>
    <property type="project" value="UniProtKB-KW"/>
</dbReference>
<dbReference type="InterPro" id="IPR052170">
    <property type="entry name" value="M29_Exopeptidase"/>
</dbReference>
<name>X1LKV2_9ZZZZ</name>
<organism evidence="2">
    <name type="scientific">marine sediment metagenome</name>
    <dbReference type="NCBI Taxonomy" id="412755"/>
    <lineage>
        <taxon>unclassified sequences</taxon>
        <taxon>metagenomes</taxon>
        <taxon>ecological metagenomes</taxon>
    </lineage>
</organism>
<comment type="caution">
    <text evidence="2">The sequence shown here is derived from an EMBL/GenBank/DDBJ whole genome shotgun (WGS) entry which is preliminary data.</text>
</comment>
<dbReference type="AlphaFoldDB" id="X1LKV2"/>
<dbReference type="SUPFAM" id="SSF144052">
    <property type="entry name" value="Thermophilic metalloprotease-like"/>
    <property type="match status" value="1"/>
</dbReference>
<gene>
    <name evidence="2" type="ORF">S06H3_31199</name>
</gene>
<dbReference type="PANTHER" id="PTHR34448">
    <property type="entry name" value="AMINOPEPTIDASE"/>
    <property type="match status" value="1"/>
</dbReference>
<protein>
    <submittedName>
        <fullName evidence="2">Uncharacterized protein</fullName>
    </submittedName>
</protein>
<dbReference type="EMBL" id="BARV01018451">
    <property type="protein sequence ID" value="GAI19982.1"/>
    <property type="molecule type" value="Genomic_DNA"/>
</dbReference>
<keyword evidence="1" id="KW-0479">Metal-binding</keyword>